<dbReference type="InterPro" id="IPR006222">
    <property type="entry name" value="GCVT_N"/>
</dbReference>
<proteinExistence type="predicted"/>
<dbReference type="PIRSF" id="PIRSF006487">
    <property type="entry name" value="GcvT"/>
    <property type="match status" value="1"/>
</dbReference>
<evidence type="ECO:0000313" key="4">
    <source>
        <dbReference type="Proteomes" id="UP000280307"/>
    </source>
</evidence>
<name>A0A426TV08_9CHLR</name>
<dbReference type="PANTHER" id="PTHR22602">
    <property type="entry name" value="TRANSFERASE CAF17, MITOCHONDRIAL-RELATED"/>
    <property type="match status" value="1"/>
</dbReference>
<dbReference type="SUPFAM" id="SSF103025">
    <property type="entry name" value="Folate-binding domain"/>
    <property type="match status" value="1"/>
</dbReference>
<dbReference type="InterPro" id="IPR027266">
    <property type="entry name" value="TrmE/GcvT-like"/>
</dbReference>
<evidence type="ECO:0000259" key="2">
    <source>
        <dbReference type="Pfam" id="PF01571"/>
    </source>
</evidence>
<dbReference type="GO" id="GO:0016226">
    <property type="term" value="P:iron-sulfur cluster assembly"/>
    <property type="evidence" value="ECO:0007669"/>
    <property type="project" value="TreeGrafter"/>
</dbReference>
<protein>
    <submittedName>
        <fullName evidence="3">Folate-binding protein</fullName>
    </submittedName>
</protein>
<dbReference type="InterPro" id="IPR045179">
    <property type="entry name" value="YgfZ/GcvT"/>
</dbReference>
<dbReference type="PANTHER" id="PTHR22602:SF0">
    <property type="entry name" value="TRANSFERASE CAF17, MITOCHONDRIAL-RELATED"/>
    <property type="match status" value="1"/>
</dbReference>
<evidence type="ECO:0000256" key="1">
    <source>
        <dbReference type="ARBA" id="ARBA00022946"/>
    </source>
</evidence>
<evidence type="ECO:0000313" key="3">
    <source>
        <dbReference type="EMBL" id="RRR69237.1"/>
    </source>
</evidence>
<dbReference type="Pfam" id="PF01571">
    <property type="entry name" value="GCV_T"/>
    <property type="match status" value="1"/>
</dbReference>
<feature type="domain" description="GCVT N-terminal" evidence="2">
    <location>
        <begin position="19"/>
        <end position="239"/>
    </location>
</feature>
<reference evidence="3 4" key="1">
    <citation type="submission" date="2018-12" db="EMBL/GenBank/DDBJ databases">
        <title>Genome Sequence of Candidatus Viridilinea halotolerans isolated from saline sulfide-rich spring.</title>
        <authorList>
            <person name="Grouzdev D.S."/>
            <person name="Burganskaya E.I."/>
            <person name="Krutkina M.S."/>
            <person name="Sukhacheva M.V."/>
            <person name="Gorlenko V.M."/>
        </authorList>
    </citation>
    <scope>NUCLEOTIDE SEQUENCE [LARGE SCALE GENOMIC DNA]</scope>
    <source>
        <strain evidence="3">Chok-6</strain>
    </source>
</reference>
<dbReference type="Proteomes" id="UP000280307">
    <property type="component" value="Unassembled WGS sequence"/>
</dbReference>
<organism evidence="3 4">
    <name type="scientific">Candidatus Viridilinea halotolerans</name>
    <dbReference type="NCBI Taxonomy" id="2491704"/>
    <lineage>
        <taxon>Bacteria</taxon>
        <taxon>Bacillati</taxon>
        <taxon>Chloroflexota</taxon>
        <taxon>Chloroflexia</taxon>
        <taxon>Chloroflexales</taxon>
        <taxon>Chloroflexineae</taxon>
        <taxon>Oscillochloridaceae</taxon>
        <taxon>Candidatus Viridilinea</taxon>
    </lineage>
</organism>
<dbReference type="Gene3D" id="3.30.1360.120">
    <property type="entry name" value="Probable tRNA modification gtpase trme, domain 1"/>
    <property type="match status" value="1"/>
</dbReference>
<dbReference type="AlphaFoldDB" id="A0A426TV08"/>
<dbReference type="EMBL" id="RSAS01000655">
    <property type="protein sequence ID" value="RRR69237.1"/>
    <property type="molecule type" value="Genomic_DNA"/>
</dbReference>
<accession>A0A426TV08</accession>
<sequence>MSTEFPPLIIPRAEAMAYSAAYESAVIFACSDRGRIWMRERDRAALLNRLSTNQLEGLHPGQGCETVLTTPIGRMLDLLTVLCLEDAQLVITSPGRGPAMLQHLRKQIFFNDKVEIEDATLQLSQLALYGPLAKELLTDVGLPSASMSIHGVVTTAWHNVPLYIVTARPLGGSGFWLLAPPATLANLNRALRAAGAYTLDADTYQVLRVEAGHPVYGREISLDYIPLETGLWDAVSFAKGCYVGQEIIARMESRKRLAKAMRGLRFTGTPGLTSGGKPLAKLEADDKEAGDLTSVVESPRYGLIGLGYVRSAYLAGETPLHVAGSAVELVELPFGLRI</sequence>
<dbReference type="NCBIfam" id="TIGR03317">
    <property type="entry name" value="ygfZ_signature"/>
    <property type="match status" value="1"/>
</dbReference>
<gene>
    <name evidence="3" type="ORF">EI684_16225</name>
</gene>
<dbReference type="InterPro" id="IPR017703">
    <property type="entry name" value="YgfZ/GCV_T_CS"/>
</dbReference>
<keyword evidence="1" id="KW-0809">Transit peptide</keyword>
<comment type="caution">
    <text evidence="3">The sequence shown here is derived from an EMBL/GenBank/DDBJ whole genome shotgun (WGS) entry which is preliminary data.</text>
</comment>